<sequence>MMRAPKAGTEVDPKSEEMNGWHEVKNSGLRAQGGEDEGGDDQDMEVHEAEDEDEGAAEVGVRDIVVCAVGERRKLKQTRSVAEIPYPSSTSRAHAAPALLPLLSSHARPSRVPSAPPLLS</sequence>
<protein>
    <submittedName>
        <fullName evidence="2">Uncharacterized protein</fullName>
    </submittedName>
</protein>
<dbReference type="AlphaFoldDB" id="M5G7A9"/>
<organism evidence="2 3">
    <name type="scientific">Dacryopinax primogenitus (strain DJM 731)</name>
    <name type="common">Brown rot fungus</name>
    <dbReference type="NCBI Taxonomy" id="1858805"/>
    <lineage>
        <taxon>Eukaryota</taxon>
        <taxon>Fungi</taxon>
        <taxon>Dikarya</taxon>
        <taxon>Basidiomycota</taxon>
        <taxon>Agaricomycotina</taxon>
        <taxon>Dacrymycetes</taxon>
        <taxon>Dacrymycetales</taxon>
        <taxon>Dacrymycetaceae</taxon>
        <taxon>Dacryopinax</taxon>
    </lineage>
</organism>
<feature type="region of interest" description="Disordered" evidence="1">
    <location>
        <begin position="1"/>
        <end position="58"/>
    </location>
</feature>
<feature type="compositionally biased region" description="Basic and acidic residues" evidence="1">
    <location>
        <begin position="9"/>
        <end position="25"/>
    </location>
</feature>
<name>M5G7A9_DACPD</name>
<evidence type="ECO:0000313" key="2">
    <source>
        <dbReference type="EMBL" id="EJU01702.1"/>
    </source>
</evidence>
<evidence type="ECO:0000313" key="3">
    <source>
        <dbReference type="Proteomes" id="UP000030653"/>
    </source>
</evidence>
<feature type="compositionally biased region" description="Acidic residues" evidence="1">
    <location>
        <begin position="34"/>
        <end position="56"/>
    </location>
</feature>
<dbReference type="HOGENOM" id="CLU_2049624_0_0_1"/>
<reference evidence="2 3" key="1">
    <citation type="journal article" date="2012" name="Science">
        <title>The Paleozoic origin of enzymatic lignin decomposition reconstructed from 31 fungal genomes.</title>
        <authorList>
            <person name="Floudas D."/>
            <person name="Binder M."/>
            <person name="Riley R."/>
            <person name="Barry K."/>
            <person name="Blanchette R.A."/>
            <person name="Henrissat B."/>
            <person name="Martinez A.T."/>
            <person name="Otillar R."/>
            <person name="Spatafora J.W."/>
            <person name="Yadav J.S."/>
            <person name="Aerts A."/>
            <person name="Benoit I."/>
            <person name="Boyd A."/>
            <person name="Carlson A."/>
            <person name="Copeland A."/>
            <person name="Coutinho P.M."/>
            <person name="de Vries R.P."/>
            <person name="Ferreira P."/>
            <person name="Findley K."/>
            <person name="Foster B."/>
            <person name="Gaskell J."/>
            <person name="Glotzer D."/>
            <person name="Gorecki P."/>
            <person name="Heitman J."/>
            <person name="Hesse C."/>
            <person name="Hori C."/>
            <person name="Igarashi K."/>
            <person name="Jurgens J.A."/>
            <person name="Kallen N."/>
            <person name="Kersten P."/>
            <person name="Kohler A."/>
            <person name="Kuees U."/>
            <person name="Kumar T.K.A."/>
            <person name="Kuo A."/>
            <person name="LaButti K."/>
            <person name="Larrondo L.F."/>
            <person name="Lindquist E."/>
            <person name="Ling A."/>
            <person name="Lombard V."/>
            <person name="Lucas S."/>
            <person name="Lundell T."/>
            <person name="Martin R."/>
            <person name="McLaughlin D.J."/>
            <person name="Morgenstern I."/>
            <person name="Morin E."/>
            <person name="Murat C."/>
            <person name="Nagy L.G."/>
            <person name="Nolan M."/>
            <person name="Ohm R.A."/>
            <person name="Patyshakuliyeva A."/>
            <person name="Rokas A."/>
            <person name="Ruiz-Duenas F.J."/>
            <person name="Sabat G."/>
            <person name="Salamov A."/>
            <person name="Samejima M."/>
            <person name="Schmutz J."/>
            <person name="Slot J.C."/>
            <person name="St John F."/>
            <person name="Stenlid J."/>
            <person name="Sun H."/>
            <person name="Sun S."/>
            <person name="Syed K."/>
            <person name="Tsang A."/>
            <person name="Wiebenga A."/>
            <person name="Young D."/>
            <person name="Pisabarro A."/>
            <person name="Eastwood D.C."/>
            <person name="Martin F."/>
            <person name="Cullen D."/>
            <person name="Grigoriev I.V."/>
            <person name="Hibbett D.S."/>
        </authorList>
    </citation>
    <scope>NUCLEOTIDE SEQUENCE [LARGE SCALE GENOMIC DNA]</scope>
    <source>
        <strain evidence="2 3">DJM-731 SS1</strain>
    </source>
</reference>
<dbReference type="RefSeq" id="XP_040628599.1">
    <property type="nucleotide sequence ID" value="XM_040772696.1"/>
</dbReference>
<dbReference type="Proteomes" id="UP000030653">
    <property type="component" value="Unassembled WGS sequence"/>
</dbReference>
<dbReference type="EMBL" id="JH795863">
    <property type="protein sequence ID" value="EJU01702.1"/>
    <property type="molecule type" value="Genomic_DNA"/>
</dbReference>
<dbReference type="GeneID" id="63687758"/>
<evidence type="ECO:0000256" key="1">
    <source>
        <dbReference type="SAM" id="MobiDB-lite"/>
    </source>
</evidence>
<gene>
    <name evidence="2" type="ORF">DACRYDRAFT_22139</name>
</gene>
<keyword evidence="3" id="KW-1185">Reference proteome</keyword>
<proteinExistence type="predicted"/>
<accession>M5G7A9</accession>